<dbReference type="EMBL" id="JAYWIO010000006">
    <property type="protein sequence ID" value="KAK7256459.1"/>
    <property type="molecule type" value="Genomic_DNA"/>
</dbReference>
<organism evidence="1 2">
    <name type="scientific">Crotalaria pallida</name>
    <name type="common">Smooth rattlebox</name>
    <name type="synonym">Crotalaria striata</name>
    <dbReference type="NCBI Taxonomy" id="3830"/>
    <lineage>
        <taxon>Eukaryota</taxon>
        <taxon>Viridiplantae</taxon>
        <taxon>Streptophyta</taxon>
        <taxon>Embryophyta</taxon>
        <taxon>Tracheophyta</taxon>
        <taxon>Spermatophyta</taxon>
        <taxon>Magnoliopsida</taxon>
        <taxon>eudicotyledons</taxon>
        <taxon>Gunneridae</taxon>
        <taxon>Pentapetalae</taxon>
        <taxon>rosids</taxon>
        <taxon>fabids</taxon>
        <taxon>Fabales</taxon>
        <taxon>Fabaceae</taxon>
        <taxon>Papilionoideae</taxon>
        <taxon>50 kb inversion clade</taxon>
        <taxon>genistoids sensu lato</taxon>
        <taxon>core genistoids</taxon>
        <taxon>Crotalarieae</taxon>
        <taxon>Crotalaria</taxon>
    </lineage>
</organism>
<name>A0AAN9EG97_CROPI</name>
<dbReference type="Proteomes" id="UP001372338">
    <property type="component" value="Unassembled WGS sequence"/>
</dbReference>
<evidence type="ECO:0000313" key="2">
    <source>
        <dbReference type="Proteomes" id="UP001372338"/>
    </source>
</evidence>
<reference evidence="1 2" key="1">
    <citation type="submission" date="2024-01" db="EMBL/GenBank/DDBJ databases">
        <title>The genomes of 5 underutilized Papilionoideae crops provide insights into root nodulation and disease resistanc.</title>
        <authorList>
            <person name="Yuan L."/>
        </authorList>
    </citation>
    <scope>NUCLEOTIDE SEQUENCE [LARGE SCALE GENOMIC DNA]</scope>
    <source>
        <strain evidence="1">ZHUSHIDOU_FW_LH</strain>
        <tissue evidence="1">Leaf</tissue>
    </source>
</reference>
<protein>
    <submittedName>
        <fullName evidence="1">Uncharacterized protein</fullName>
    </submittedName>
</protein>
<keyword evidence="2" id="KW-1185">Reference proteome</keyword>
<gene>
    <name evidence="1" type="ORF">RIF29_29909</name>
</gene>
<sequence length="77" mass="8786">MKHGAGFLAATTNEVTIIPHAAVRLRLCHEARGKAVSALHWWRFREFQTGNRLRLALLVILTDPRPEVRGQFSFVYS</sequence>
<evidence type="ECO:0000313" key="1">
    <source>
        <dbReference type="EMBL" id="KAK7256459.1"/>
    </source>
</evidence>
<accession>A0AAN9EG97</accession>
<proteinExistence type="predicted"/>
<dbReference type="AlphaFoldDB" id="A0AAN9EG97"/>
<comment type="caution">
    <text evidence="1">The sequence shown here is derived from an EMBL/GenBank/DDBJ whole genome shotgun (WGS) entry which is preliminary data.</text>
</comment>